<sequence length="689" mass="76666">MAHNQATELLPPFACEPKARKLQLTVDDLCAPEQWTPLDDRHMCGVCERDFSVYLQKHHCRKCGDVVCNTCTEYKPAVYPGRDQPVDVMLCKPCILKLDGSAAPSWNVPVPNMPQLEFPSDVTKAKYDDDSDACHVCKREFTMFRWKYHCRWCAKGVCNECRPSKPEKSLGLQEGKVCLACILAETKTTVLWDDRWYPHGDLVHTAVDHAHAPPDAMDAPLDFSWGFPWPKPPVLVNERARLQKLRSLHLLDTPPEDAFDAVCDFASNGLGCTMAAIGLLDEHREWFKAQVGLAAREIPRNISFTAHVLQSKEPMVVLDTLKDKRFYKNPMVTNVAAVRFFAAAPIVTGDGIPLGAVFVLDTRPRDAFDVATLERLASVAMTNIEDRQAKAHSDLDDDFDGVLASPLSPVRASMSIKLSQFSEHTTSSHSHGSHSSGVQDQLAQLTMQDEPVLLITSAELLRRDDWAPAAVRSACERCHQPFSMLRHRHHCHTCGEVFCSTCLVENMAERPGGIGVQKVHVCSTCLSIATVLGNFKHSRAMRKAVLDTLGKPGIEWRPNNMKRPASKTGEFANKLELIKRLEERDAMPLRNLLNPDQYVSFSGAAKCNVCARKHSVFIPKHHCSVCGDVVCGACTVKKFLQLPNRQEWPQVTVCVSCELSRLTTADADVASSDIYSFQSNNSRRVGALV</sequence>
<dbReference type="InterPro" id="IPR017455">
    <property type="entry name" value="Znf_FYVE-rel"/>
</dbReference>
<evidence type="ECO:0000256" key="1">
    <source>
        <dbReference type="ARBA" id="ARBA00022723"/>
    </source>
</evidence>
<evidence type="ECO:0000256" key="4">
    <source>
        <dbReference type="PROSITE-ProRule" id="PRU00091"/>
    </source>
</evidence>
<dbReference type="EMBL" id="JH767154">
    <property type="protein sequence ID" value="EQC34695.1"/>
    <property type="molecule type" value="Genomic_DNA"/>
</dbReference>
<evidence type="ECO:0000259" key="5">
    <source>
        <dbReference type="PROSITE" id="PS50178"/>
    </source>
</evidence>
<organism evidence="6 7">
    <name type="scientific">Saprolegnia diclina (strain VS20)</name>
    <dbReference type="NCBI Taxonomy" id="1156394"/>
    <lineage>
        <taxon>Eukaryota</taxon>
        <taxon>Sar</taxon>
        <taxon>Stramenopiles</taxon>
        <taxon>Oomycota</taxon>
        <taxon>Saprolegniomycetes</taxon>
        <taxon>Saprolegniales</taxon>
        <taxon>Saprolegniaceae</taxon>
        <taxon>Saprolegnia</taxon>
    </lineage>
</organism>
<dbReference type="Gene3D" id="3.30.450.40">
    <property type="match status" value="1"/>
</dbReference>
<dbReference type="InParanoid" id="T0QLL1"/>
<dbReference type="SUPFAM" id="SSF55781">
    <property type="entry name" value="GAF domain-like"/>
    <property type="match status" value="1"/>
</dbReference>
<keyword evidence="3" id="KW-0862">Zinc</keyword>
<gene>
    <name evidence="6" type="ORF">SDRG_08011</name>
</gene>
<keyword evidence="1" id="KW-0479">Metal-binding</keyword>
<evidence type="ECO:0000313" key="6">
    <source>
        <dbReference type="EMBL" id="EQC34695.1"/>
    </source>
</evidence>
<evidence type="ECO:0000313" key="7">
    <source>
        <dbReference type="Proteomes" id="UP000030762"/>
    </source>
</evidence>
<dbReference type="Pfam" id="PF01363">
    <property type="entry name" value="FYVE"/>
    <property type="match status" value="4"/>
</dbReference>
<dbReference type="InterPro" id="IPR011011">
    <property type="entry name" value="Znf_FYVE_PHD"/>
</dbReference>
<evidence type="ECO:0000256" key="3">
    <source>
        <dbReference type="ARBA" id="ARBA00022833"/>
    </source>
</evidence>
<feature type="domain" description="FYVE-type" evidence="5">
    <location>
        <begin position="475"/>
        <end position="530"/>
    </location>
</feature>
<dbReference type="OMA" id="CERCHQP"/>
<dbReference type="InterPro" id="IPR003018">
    <property type="entry name" value="GAF"/>
</dbReference>
<evidence type="ECO:0000256" key="2">
    <source>
        <dbReference type="ARBA" id="ARBA00022771"/>
    </source>
</evidence>
<feature type="domain" description="FYVE-type" evidence="5">
    <location>
        <begin position="128"/>
        <end position="186"/>
    </location>
</feature>
<dbReference type="OrthoDB" id="303614at2759"/>
<dbReference type="InterPro" id="IPR029016">
    <property type="entry name" value="GAF-like_dom_sf"/>
</dbReference>
<accession>T0QLL1</accession>
<feature type="domain" description="FYVE-type" evidence="5">
    <location>
        <begin position="601"/>
        <end position="662"/>
    </location>
</feature>
<dbReference type="SMART" id="SM00064">
    <property type="entry name" value="FYVE"/>
    <property type="match status" value="4"/>
</dbReference>
<dbReference type="GO" id="GO:0008270">
    <property type="term" value="F:zinc ion binding"/>
    <property type="evidence" value="ECO:0007669"/>
    <property type="project" value="UniProtKB-KW"/>
</dbReference>
<keyword evidence="2 4" id="KW-0863">Zinc-finger</keyword>
<dbReference type="PROSITE" id="PS50178">
    <property type="entry name" value="ZF_FYVE"/>
    <property type="match status" value="4"/>
</dbReference>
<name>T0QLL1_SAPDV</name>
<dbReference type="PANTHER" id="PTHR43102:SF2">
    <property type="entry name" value="GAF DOMAIN-CONTAINING PROTEIN"/>
    <property type="match status" value="1"/>
</dbReference>
<dbReference type="STRING" id="1156394.T0QLL1"/>
<dbReference type="VEuPathDB" id="FungiDB:SDRG_08011"/>
<dbReference type="PANTHER" id="PTHR43102">
    <property type="entry name" value="SLR1143 PROTEIN"/>
    <property type="match status" value="1"/>
</dbReference>
<dbReference type="SMART" id="SM00065">
    <property type="entry name" value="GAF"/>
    <property type="match status" value="1"/>
</dbReference>
<feature type="domain" description="FYVE-type" evidence="5">
    <location>
        <begin position="38"/>
        <end position="99"/>
    </location>
</feature>
<dbReference type="AlphaFoldDB" id="T0QLL1"/>
<dbReference type="InterPro" id="IPR013083">
    <property type="entry name" value="Znf_RING/FYVE/PHD"/>
</dbReference>
<dbReference type="Proteomes" id="UP000030762">
    <property type="component" value="Unassembled WGS sequence"/>
</dbReference>
<dbReference type="GeneID" id="19948738"/>
<dbReference type="eggNOG" id="KOG1818">
    <property type="taxonomic scope" value="Eukaryota"/>
</dbReference>
<protein>
    <recommendedName>
        <fullName evidence="5">FYVE-type domain-containing protein</fullName>
    </recommendedName>
</protein>
<dbReference type="InterPro" id="IPR000306">
    <property type="entry name" value="Znf_FYVE"/>
</dbReference>
<proteinExistence type="predicted"/>
<reference evidence="6 7" key="1">
    <citation type="submission" date="2012-04" db="EMBL/GenBank/DDBJ databases">
        <title>The Genome Sequence of Saprolegnia declina VS20.</title>
        <authorList>
            <consortium name="The Broad Institute Genome Sequencing Platform"/>
            <person name="Russ C."/>
            <person name="Nusbaum C."/>
            <person name="Tyler B."/>
            <person name="van West P."/>
            <person name="Dieguez-Uribeondo J."/>
            <person name="de Bruijn I."/>
            <person name="Tripathy S."/>
            <person name="Jiang R."/>
            <person name="Young S.K."/>
            <person name="Zeng Q."/>
            <person name="Gargeya S."/>
            <person name="Fitzgerald M."/>
            <person name="Haas B."/>
            <person name="Abouelleil A."/>
            <person name="Alvarado L."/>
            <person name="Arachchi H.M."/>
            <person name="Berlin A."/>
            <person name="Chapman S.B."/>
            <person name="Goldberg J."/>
            <person name="Griggs A."/>
            <person name="Gujja S."/>
            <person name="Hansen M."/>
            <person name="Howarth C."/>
            <person name="Imamovic A."/>
            <person name="Larimer J."/>
            <person name="McCowen C."/>
            <person name="Montmayeur A."/>
            <person name="Murphy C."/>
            <person name="Neiman D."/>
            <person name="Pearson M."/>
            <person name="Priest M."/>
            <person name="Roberts A."/>
            <person name="Saif S."/>
            <person name="Shea T."/>
            <person name="Sisk P."/>
            <person name="Sykes S."/>
            <person name="Wortman J."/>
            <person name="Nusbaum C."/>
            <person name="Birren B."/>
        </authorList>
    </citation>
    <scope>NUCLEOTIDE SEQUENCE [LARGE SCALE GENOMIC DNA]</scope>
    <source>
        <strain evidence="6 7">VS20</strain>
    </source>
</reference>
<dbReference type="RefSeq" id="XP_008612101.1">
    <property type="nucleotide sequence ID" value="XM_008613879.1"/>
</dbReference>
<keyword evidence="7" id="KW-1185">Reference proteome</keyword>
<dbReference type="Gene3D" id="3.30.40.10">
    <property type="entry name" value="Zinc/RING finger domain, C3HC4 (zinc finger)"/>
    <property type="match status" value="4"/>
</dbReference>
<dbReference type="SUPFAM" id="SSF57903">
    <property type="entry name" value="FYVE/PHD zinc finger"/>
    <property type="match status" value="4"/>
</dbReference>